<keyword evidence="3" id="KW-1185">Reference proteome</keyword>
<dbReference type="InterPro" id="IPR002885">
    <property type="entry name" value="PPR_rpt"/>
</dbReference>
<sequence length="249" mass="28274">MKVSSSIFSKLLFIAKKPFRQIPSNNLSSCSSCLLESQHFSTQPSEECNNPMSRIKSILSKRGFDINPENLHAVDLNESSLIRILTHLFHESSNAELALHFFKLSEHCIGSLQSHKSVCKMIHILVSGNMNHVAVDFILNLVRDSVSKEVSVDVLLKLVYETHSHRMVFQTVCSMLLHCCIRENKVDPAFELTCQMKSFDMFPSVGVCHSLLRALLGLNMAWDFLDRMMRQGIHLNVSIATLFVDMFCR</sequence>
<evidence type="ECO:0000313" key="3">
    <source>
        <dbReference type="Proteomes" id="UP000436088"/>
    </source>
</evidence>
<dbReference type="Proteomes" id="UP000436088">
    <property type="component" value="Unassembled WGS sequence"/>
</dbReference>
<accession>A0A6A3CAX9</accession>
<comment type="caution">
    <text evidence="2">The sequence shown here is derived from an EMBL/GenBank/DDBJ whole genome shotgun (WGS) entry which is preliminary data.</text>
</comment>
<dbReference type="Gene3D" id="1.25.40.10">
    <property type="entry name" value="Tetratricopeptide repeat domain"/>
    <property type="match status" value="1"/>
</dbReference>
<dbReference type="AlphaFoldDB" id="A0A6A3CAX9"/>
<dbReference type="InterPro" id="IPR011990">
    <property type="entry name" value="TPR-like_helical_dom_sf"/>
</dbReference>
<name>A0A6A3CAX9_HIBSY</name>
<protein>
    <submittedName>
        <fullName evidence="2">Pentatricopeptide repeat-containing protein, putative isoform 3</fullName>
    </submittedName>
</protein>
<dbReference type="EMBL" id="VEPZ02000472">
    <property type="protein sequence ID" value="KAE8724322.1"/>
    <property type="molecule type" value="Genomic_DNA"/>
</dbReference>
<dbReference type="NCBIfam" id="TIGR00756">
    <property type="entry name" value="PPR"/>
    <property type="match status" value="1"/>
</dbReference>
<proteinExistence type="predicted"/>
<keyword evidence="1" id="KW-0677">Repeat</keyword>
<evidence type="ECO:0000313" key="2">
    <source>
        <dbReference type="EMBL" id="KAE8724322.1"/>
    </source>
</evidence>
<gene>
    <name evidence="2" type="ORF">F3Y22_tig00010533pilonHSYRG00183</name>
</gene>
<evidence type="ECO:0000256" key="1">
    <source>
        <dbReference type="ARBA" id="ARBA00022737"/>
    </source>
</evidence>
<reference evidence="2" key="1">
    <citation type="submission" date="2019-09" db="EMBL/GenBank/DDBJ databases">
        <title>Draft genome information of white flower Hibiscus syriacus.</title>
        <authorList>
            <person name="Kim Y.-M."/>
        </authorList>
    </citation>
    <scope>NUCLEOTIDE SEQUENCE [LARGE SCALE GENOMIC DNA]</scope>
    <source>
        <strain evidence="2">YM2019G1</strain>
    </source>
</reference>
<organism evidence="2 3">
    <name type="scientific">Hibiscus syriacus</name>
    <name type="common">Rose of Sharon</name>
    <dbReference type="NCBI Taxonomy" id="106335"/>
    <lineage>
        <taxon>Eukaryota</taxon>
        <taxon>Viridiplantae</taxon>
        <taxon>Streptophyta</taxon>
        <taxon>Embryophyta</taxon>
        <taxon>Tracheophyta</taxon>
        <taxon>Spermatophyta</taxon>
        <taxon>Magnoliopsida</taxon>
        <taxon>eudicotyledons</taxon>
        <taxon>Gunneridae</taxon>
        <taxon>Pentapetalae</taxon>
        <taxon>rosids</taxon>
        <taxon>malvids</taxon>
        <taxon>Malvales</taxon>
        <taxon>Malvaceae</taxon>
        <taxon>Malvoideae</taxon>
        <taxon>Hibiscus</taxon>
    </lineage>
</organism>